<evidence type="ECO:0008006" key="4">
    <source>
        <dbReference type="Google" id="ProtNLM"/>
    </source>
</evidence>
<comment type="caution">
    <text evidence="2">The sequence shown here is derived from an EMBL/GenBank/DDBJ whole genome shotgun (WGS) entry which is preliminary data.</text>
</comment>
<feature type="coiled-coil region" evidence="1">
    <location>
        <begin position="28"/>
        <end position="55"/>
    </location>
</feature>
<accession>A0A1G2BQG6</accession>
<dbReference type="SUPFAM" id="SSF143100">
    <property type="entry name" value="TTHA1013/TTHA0281-like"/>
    <property type="match status" value="1"/>
</dbReference>
<gene>
    <name evidence="2" type="ORF">A3H70_02675</name>
</gene>
<evidence type="ECO:0000256" key="1">
    <source>
        <dbReference type="SAM" id="Coils"/>
    </source>
</evidence>
<dbReference type="Gene3D" id="3.30.160.250">
    <property type="match status" value="1"/>
</dbReference>
<organism evidence="2 3">
    <name type="scientific">Candidatus Komeilibacteria bacterium RIFCSPLOWO2_02_FULL_48_11</name>
    <dbReference type="NCBI Taxonomy" id="1798553"/>
    <lineage>
        <taxon>Bacteria</taxon>
        <taxon>Candidatus Komeiliibacteriota</taxon>
    </lineage>
</organism>
<sequence>MQSLFVQLNTQFWKEGNMYVAYIPQLNLASCGETLEEAEKNIKDATEGFFEATDKMGTTKEVLEEAGFMFDQEWKAPEILKFEKMRVAV</sequence>
<name>A0A1G2BQG6_9BACT</name>
<proteinExistence type="predicted"/>
<dbReference type="AlphaFoldDB" id="A0A1G2BQG6"/>
<evidence type="ECO:0000313" key="3">
    <source>
        <dbReference type="Proteomes" id="UP000178109"/>
    </source>
</evidence>
<reference evidence="2 3" key="1">
    <citation type="journal article" date="2016" name="Nat. Commun.">
        <title>Thousands of microbial genomes shed light on interconnected biogeochemical processes in an aquifer system.</title>
        <authorList>
            <person name="Anantharaman K."/>
            <person name="Brown C.T."/>
            <person name="Hug L.A."/>
            <person name="Sharon I."/>
            <person name="Castelle C.J."/>
            <person name="Probst A.J."/>
            <person name="Thomas B.C."/>
            <person name="Singh A."/>
            <person name="Wilkins M.J."/>
            <person name="Karaoz U."/>
            <person name="Brodie E.L."/>
            <person name="Williams K.H."/>
            <person name="Hubbard S.S."/>
            <person name="Banfield J.F."/>
        </authorList>
    </citation>
    <scope>NUCLEOTIDE SEQUENCE [LARGE SCALE GENOMIC DNA]</scope>
</reference>
<protein>
    <recommendedName>
        <fullName evidence="4">HicB-like antitoxin of toxin-antitoxin system domain-containing protein</fullName>
    </recommendedName>
</protein>
<dbReference type="EMBL" id="MHKO01000048">
    <property type="protein sequence ID" value="OGY91364.1"/>
    <property type="molecule type" value="Genomic_DNA"/>
</dbReference>
<dbReference type="Proteomes" id="UP000178109">
    <property type="component" value="Unassembled WGS sequence"/>
</dbReference>
<dbReference type="STRING" id="1798553.A3H70_02675"/>
<keyword evidence="1" id="KW-0175">Coiled coil</keyword>
<dbReference type="InterPro" id="IPR035069">
    <property type="entry name" value="TTHA1013/TTHA0281-like"/>
</dbReference>
<evidence type="ECO:0000313" key="2">
    <source>
        <dbReference type="EMBL" id="OGY91364.1"/>
    </source>
</evidence>